<proteinExistence type="predicted"/>
<dbReference type="GeneID" id="49385005"/>
<dbReference type="Pfam" id="PF00300">
    <property type="entry name" value="His_Phos_1"/>
    <property type="match status" value="1"/>
</dbReference>
<dbReference type="EMBL" id="CP024985">
    <property type="protein sequence ID" value="ATZ25793.1"/>
    <property type="molecule type" value="Genomic_DNA"/>
</dbReference>
<keyword evidence="2" id="KW-1185">Reference proteome</keyword>
<name>A0A2K8PJ35_STRLA</name>
<gene>
    <name evidence="1" type="ORF">SLAV_19845</name>
</gene>
<dbReference type="InterPro" id="IPR029033">
    <property type="entry name" value="His_PPase_superfam"/>
</dbReference>
<evidence type="ECO:0000313" key="2">
    <source>
        <dbReference type="Proteomes" id="UP000231791"/>
    </source>
</evidence>
<reference evidence="1 2" key="1">
    <citation type="submission" date="2017-11" db="EMBL/GenBank/DDBJ databases">
        <title>Complete genome sequence of Streptomyces lavendulae subsp. lavendulae CCM 3239 (formerly 'Streptomyces aureofaciens CCM 3239'), the producer of the angucycline-type antibiotic auricin.</title>
        <authorList>
            <person name="Busche T."/>
            <person name="Novakova R."/>
            <person name="Al'Dilaimi A."/>
            <person name="Homerova D."/>
            <person name="Feckova L."/>
            <person name="Rezuchova B."/>
            <person name="Mingyar E."/>
            <person name="Csolleiova D."/>
            <person name="Bekeova C."/>
            <person name="Winkler A."/>
            <person name="Sevcikova B."/>
            <person name="Kalinowski J."/>
            <person name="Kormanec J."/>
            <person name="Ruckert C."/>
        </authorList>
    </citation>
    <scope>NUCLEOTIDE SEQUENCE [LARGE SCALE GENOMIC DNA]</scope>
    <source>
        <strain evidence="1 2">CCM 3239</strain>
    </source>
</reference>
<dbReference type="Gene3D" id="3.40.50.1240">
    <property type="entry name" value="Phosphoglycerate mutase-like"/>
    <property type="match status" value="1"/>
</dbReference>
<dbReference type="OrthoDB" id="7502553at2"/>
<dbReference type="RefSeq" id="WP_051840211.1">
    <property type="nucleotide sequence ID" value="NZ_CP024985.1"/>
</dbReference>
<sequence length="159" mass="16700">MPETTPQAPPDPPVRLHLTTPPLDAAARRGRFGYGAPCPGHPGLAGPATGDWAGRTLEEVAAEDPRGIRDWLTDPHYAPPGGGESVAALIARTGAHLAALPPGRHDAVVEQAVVRAAVVWALELPEQAFWRLDVRPGTVTALSGRSGRWNLLVGRPAGE</sequence>
<accession>A0A2K8PJ35</accession>
<evidence type="ECO:0000313" key="1">
    <source>
        <dbReference type="EMBL" id="ATZ25793.1"/>
    </source>
</evidence>
<dbReference type="KEGG" id="slx:SLAV_19845"/>
<dbReference type="InterPro" id="IPR013078">
    <property type="entry name" value="His_Pase_superF_clade-1"/>
</dbReference>
<organism evidence="1 2">
    <name type="scientific">Streptomyces lavendulae subsp. lavendulae</name>
    <dbReference type="NCBI Taxonomy" id="58340"/>
    <lineage>
        <taxon>Bacteria</taxon>
        <taxon>Bacillati</taxon>
        <taxon>Actinomycetota</taxon>
        <taxon>Actinomycetes</taxon>
        <taxon>Kitasatosporales</taxon>
        <taxon>Streptomycetaceae</taxon>
        <taxon>Streptomyces</taxon>
    </lineage>
</organism>
<dbReference type="Proteomes" id="UP000231791">
    <property type="component" value="Chromosome"/>
</dbReference>
<dbReference type="SUPFAM" id="SSF53254">
    <property type="entry name" value="Phosphoglycerate mutase-like"/>
    <property type="match status" value="1"/>
</dbReference>
<protein>
    <submittedName>
        <fullName evidence="1">Bifunctional RNase H/acid phosphatase</fullName>
    </submittedName>
</protein>
<dbReference type="AlphaFoldDB" id="A0A2K8PJ35"/>